<dbReference type="AlphaFoldDB" id="A0A0C1C488"/>
<dbReference type="EMBL" id="JSAM01000026">
    <property type="protein sequence ID" value="KIA78321.1"/>
    <property type="molecule type" value="Genomic_DNA"/>
</dbReference>
<name>A0A0C1C488_9BACT</name>
<protein>
    <submittedName>
        <fullName evidence="1">Uncharacterized protein</fullName>
    </submittedName>
</protein>
<evidence type="ECO:0000313" key="2">
    <source>
        <dbReference type="Proteomes" id="UP000031307"/>
    </source>
</evidence>
<proteinExistence type="predicted"/>
<accession>A0A0C1C488</accession>
<dbReference type="Proteomes" id="UP000031307">
    <property type="component" value="Unassembled WGS sequence"/>
</dbReference>
<gene>
    <name evidence="1" type="ORF">DB43_EF00030</name>
</gene>
<dbReference type="PATRIC" id="fig|83552.4.peg.440"/>
<comment type="caution">
    <text evidence="1">The sequence shown here is derived from an EMBL/GenBank/DDBJ whole genome shotgun (WGS) entry which is preliminary data.</text>
</comment>
<reference evidence="1 2" key="1">
    <citation type="journal article" date="2014" name="Mol. Biol. Evol.">
        <title>Massive expansion of Ubiquitination-related gene families within the Chlamydiae.</title>
        <authorList>
            <person name="Domman D."/>
            <person name="Collingro A."/>
            <person name="Lagkouvardos I."/>
            <person name="Gehre L."/>
            <person name="Weinmaier T."/>
            <person name="Rattei T."/>
            <person name="Subtil A."/>
            <person name="Horn M."/>
        </authorList>
    </citation>
    <scope>NUCLEOTIDE SEQUENCE [LARGE SCALE GENOMIC DNA]</scope>
    <source>
        <strain evidence="1 2">OEW1</strain>
    </source>
</reference>
<sequence>MILQGIAVIQTNSSKIDPFLFNVWVSGAYLRLAKLLKPDNAEESRSFLVQAKQIIDSNERLVIRRQQLEAFIKESQ</sequence>
<evidence type="ECO:0000313" key="1">
    <source>
        <dbReference type="EMBL" id="KIA78321.1"/>
    </source>
</evidence>
<organism evidence="1 2">
    <name type="scientific">Parachlamydia acanthamoebae</name>
    <dbReference type="NCBI Taxonomy" id="83552"/>
    <lineage>
        <taxon>Bacteria</taxon>
        <taxon>Pseudomonadati</taxon>
        <taxon>Chlamydiota</taxon>
        <taxon>Chlamydiia</taxon>
        <taxon>Parachlamydiales</taxon>
        <taxon>Parachlamydiaceae</taxon>
        <taxon>Parachlamydia</taxon>
    </lineage>
</organism>